<keyword evidence="4" id="KW-1185">Reference proteome</keyword>
<dbReference type="PANTHER" id="PTHR36932">
    <property type="entry name" value="CAPSULAR POLYSACCHARIDE BIOSYNTHESIS PROTEIN"/>
    <property type="match status" value="1"/>
</dbReference>
<dbReference type="InterPro" id="IPR053158">
    <property type="entry name" value="CapK_Type1_Caps_Biosynth"/>
</dbReference>
<protein>
    <submittedName>
        <fullName evidence="3">AMP-binding protein</fullName>
    </submittedName>
</protein>
<evidence type="ECO:0000313" key="3">
    <source>
        <dbReference type="EMBL" id="QTE30897.1"/>
    </source>
</evidence>
<name>A0A8A4ZK39_9MICO</name>
<dbReference type="KEGG" id="psic:J4E96_08215"/>
<feature type="compositionally biased region" description="Basic and acidic residues" evidence="1">
    <location>
        <begin position="10"/>
        <end position="22"/>
    </location>
</feature>
<reference evidence="3" key="1">
    <citation type="submission" date="2021-03" db="EMBL/GenBank/DDBJ databases">
        <title>Pengzhenrongella sicca gen. nov., sp. nov., a new member of suborder Micrococcineae isolated from High-Arctic tundra soil.</title>
        <authorList>
            <person name="Peng F."/>
        </authorList>
    </citation>
    <scope>NUCLEOTIDE SEQUENCE</scope>
    <source>
        <strain evidence="3">LRZ-2</strain>
    </source>
</reference>
<accession>A0A8A4ZK39</accession>
<dbReference type="PANTHER" id="PTHR36932:SF1">
    <property type="entry name" value="CAPSULAR POLYSACCHARIDE BIOSYNTHESIS PROTEIN"/>
    <property type="match status" value="1"/>
</dbReference>
<feature type="region of interest" description="Disordered" evidence="1">
    <location>
        <begin position="1"/>
        <end position="25"/>
    </location>
</feature>
<dbReference type="AlphaFoldDB" id="A0A8A4ZK39"/>
<dbReference type="SUPFAM" id="SSF56801">
    <property type="entry name" value="Acetyl-CoA synthetase-like"/>
    <property type="match status" value="1"/>
</dbReference>
<gene>
    <name evidence="3" type="ORF">J4E96_08215</name>
</gene>
<dbReference type="RefSeq" id="WP_227425272.1">
    <property type="nucleotide sequence ID" value="NZ_CP071868.1"/>
</dbReference>
<dbReference type="Proteomes" id="UP000663937">
    <property type="component" value="Chromosome"/>
</dbReference>
<dbReference type="EMBL" id="CP071868">
    <property type="protein sequence ID" value="QTE30897.1"/>
    <property type="molecule type" value="Genomic_DNA"/>
</dbReference>
<proteinExistence type="predicted"/>
<feature type="domain" description="AMP-dependent synthetase/ligase" evidence="2">
    <location>
        <begin position="297"/>
        <end position="376"/>
    </location>
</feature>
<dbReference type="InterPro" id="IPR042099">
    <property type="entry name" value="ANL_N_sf"/>
</dbReference>
<evidence type="ECO:0000256" key="1">
    <source>
        <dbReference type="SAM" id="MobiDB-lite"/>
    </source>
</evidence>
<feature type="region of interest" description="Disordered" evidence="1">
    <location>
        <begin position="482"/>
        <end position="503"/>
    </location>
</feature>
<evidence type="ECO:0000259" key="2">
    <source>
        <dbReference type="Pfam" id="PF00501"/>
    </source>
</evidence>
<dbReference type="Pfam" id="PF00501">
    <property type="entry name" value="AMP-binding"/>
    <property type="match status" value="1"/>
</dbReference>
<dbReference type="Gene3D" id="3.40.50.12780">
    <property type="entry name" value="N-terminal domain of ligase-like"/>
    <property type="match status" value="1"/>
</dbReference>
<feature type="region of interest" description="Disordered" evidence="1">
    <location>
        <begin position="91"/>
        <end position="113"/>
    </location>
</feature>
<sequence length="503" mass="52928">MTDQPTPERVTAERAEPERDLPDVLGEYVPRSAVALTDAQRWPTQTVAGERALRAVREHPHAPEWVHECGDRLDAGDLAALADLAADYASRGDRGPRARAGFEPAAPPAQPDQPEWVGALVRRVHASVPRYRRIARLHGLDPAALGPLADVAPIGRAELAGGAAGGLADLVPVDVELDRLIEGSSSGSTGSALVIALHPRSVAGDLMLLRHLLRGVGVEWRPEPGRLALASVVAQDAAFTYASTMSAFGHAPMARVNLDPGGWRRPGDREAFLAATDPQVITTSPWPLLELADLDADLHPLAVVSGAAALTPAARARVRDRWGVPVLDLYGLRETGPLAVSTDGGPHVLVPRRIHVEILDPAGTPVADGVRGEIVVTVDDNPYLPLLRYRTGDVAALVHTPAGPALAGLEGREPVRLRRGDGAWSDCINATQLLQAHGLLGWRLHQLAGGDLTLAALGGDPAAARLSLERLLDQPVTVTPVATSAGLGAGKPRRYTSDLPGGA</sequence>
<evidence type="ECO:0000313" key="4">
    <source>
        <dbReference type="Proteomes" id="UP000663937"/>
    </source>
</evidence>
<organism evidence="3 4">
    <name type="scientific">Pengzhenrongella sicca</name>
    <dbReference type="NCBI Taxonomy" id="2819238"/>
    <lineage>
        <taxon>Bacteria</taxon>
        <taxon>Bacillati</taxon>
        <taxon>Actinomycetota</taxon>
        <taxon>Actinomycetes</taxon>
        <taxon>Micrococcales</taxon>
        <taxon>Pengzhenrongella</taxon>
    </lineage>
</organism>
<dbReference type="InterPro" id="IPR000873">
    <property type="entry name" value="AMP-dep_synth/lig_dom"/>
</dbReference>